<name>A0A9P0AIL8_BEMTA</name>
<keyword evidence="7" id="KW-1185">Reference proteome</keyword>
<accession>A0A9P0AIL8</accession>
<gene>
    <name evidence="6" type="ORF">BEMITA_LOCUS12229</name>
</gene>
<dbReference type="AlphaFoldDB" id="A0A9P0AIL8"/>
<dbReference type="Proteomes" id="UP001152759">
    <property type="component" value="Chromosome 7"/>
</dbReference>
<sequence length="153" mass="17956">MNSFLIFSIVTLFWSLCYVQPETVQHTKCPTDTKKCDIHQVRINPCPDAREGKPCRMFRGTNGSIEFDFTPKFSGSQIGARVYWASWFDVPFLDMNSDGCLYTTCPMEAGKNYTLKYGILIKTWYPTGNYPIKWKVWNEQNEECCFMYFMKLR</sequence>
<protein>
    <recommendedName>
        <fullName evidence="5">MD-2-related lipid-recognition domain-containing protein</fullName>
    </recommendedName>
</protein>
<comment type="similarity">
    <text evidence="2">Belongs to the NPC2 family.</text>
</comment>
<dbReference type="GO" id="GO:0032934">
    <property type="term" value="F:sterol binding"/>
    <property type="evidence" value="ECO:0007669"/>
    <property type="project" value="InterPro"/>
</dbReference>
<dbReference type="PANTHER" id="PTHR11306">
    <property type="entry name" value="NIEMANN PICK TYPE C2 PROTEIN NPC2-RELATED"/>
    <property type="match status" value="1"/>
</dbReference>
<organism evidence="6 7">
    <name type="scientific">Bemisia tabaci</name>
    <name type="common">Sweetpotato whitefly</name>
    <name type="synonym">Aleurodes tabaci</name>
    <dbReference type="NCBI Taxonomy" id="7038"/>
    <lineage>
        <taxon>Eukaryota</taxon>
        <taxon>Metazoa</taxon>
        <taxon>Ecdysozoa</taxon>
        <taxon>Arthropoda</taxon>
        <taxon>Hexapoda</taxon>
        <taxon>Insecta</taxon>
        <taxon>Pterygota</taxon>
        <taxon>Neoptera</taxon>
        <taxon>Paraneoptera</taxon>
        <taxon>Hemiptera</taxon>
        <taxon>Sternorrhyncha</taxon>
        <taxon>Aleyrodoidea</taxon>
        <taxon>Aleyrodidae</taxon>
        <taxon>Aleyrodinae</taxon>
        <taxon>Bemisia</taxon>
    </lineage>
</organism>
<feature type="signal peptide" evidence="4">
    <location>
        <begin position="1"/>
        <end position="21"/>
    </location>
</feature>
<dbReference type="InterPro" id="IPR039670">
    <property type="entry name" value="NPC2-like"/>
</dbReference>
<evidence type="ECO:0000313" key="7">
    <source>
        <dbReference type="Proteomes" id="UP001152759"/>
    </source>
</evidence>
<dbReference type="InterPro" id="IPR014756">
    <property type="entry name" value="Ig_E-set"/>
</dbReference>
<evidence type="ECO:0000256" key="2">
    <source>
        <dbReference type="ARBA" id="ARBA00006370"/>
    </source>
</evidence>
<proteinExistence type="inferred from homology"/>
<keyword evidence="3" id="KW-0964">Secreted</keyword>
<comment type="subcellular location">
    <subcellularLocation>
        <location evidence="1">Secreted</location>
    </subcellularLocation>
</comment>
<dbReference type="Pfam" id="PF02221">
    <property type="entry name" value="E1_DerP2_DerF2"/>
    <property type="match status" value="1"/>
</dbReference>
<dbReference type="EMBL" id="OU963868">
    <property type="protein sequence ID" value="CAH0393874.1"/>
    <property type="molecule type" value="Genomic_DNA"/>
</dbReference>
<feature type="domain" description="MD-2-related lipid-recognition" evidence="5">
    <location>
        <begin position="26"/>
        <end position="150"/>
    </location>
</feature>
<dbReference type="FunFam" id="2.60.40.770:FF:000001">
    <property type="entry name" value="NPC intracellular cholesterol transporter 2"/>
    <property type="match status" value="1"/>
</dbReference>
<dbReference type="SUPFAM" id="SSF81296">
    <property type="entry name" value="E set domains"/>
    <property type="match status" value="1"/>
</dbReference>
<dbReference type="GO" id="GO:0005576">
    <property type="term" value="C:extracellular region"/>
    <property type="evidence" value="ECO:0007669"/>
    <property type="project" value="UniProtKB-SubCell"/>
</dbReference>
<keyword evidence="4" id="KW-0732">Signal</keyword>
<dbReference type="GO" id="GO:0015918">
    <property type="term" value="P:sterol transport"/>
    <property type="evidence" value="ECO:0007669"/>
    <property type="project" value="InterPro"/>
</dbReference>
<evidence type="ECO:0000313" key="6">
    <source>
        <dbReference type="EMBL" id="CAH0393874.1"/>
    </source>
</evidence>
<evidence type="ECO:0000259" key="5">
    <source>
        <dbReference type="SMART" id="SM00737"/>
    </source>
</evidence>
<dbReference type="SMART" id="SM00737">
    <property type="entry name" value="ML"/>
    <property type="match status" value="1"/>
</dbReference>
<dbReference type="Gene3D" id="2.60.40.770">
    <property type="match status" value="1"/>
</dbReference>
<dbReference type="InterPro" id="IPR003172">
    <property type="entry name" value="ML_dom"/>
</dbReference>
<dbReference type="PANTHER" id="PTHR11306:SF55">
    <property type="entry name" value="GEO08227P1-RELATED"/>
    <property type="match status" value="1"/>
</dbReference>
<dbReference type="KEGG" id="btab:109030005"/>
<evidence type="ECO:0000256" key="1">
    <source>
        <dbReference type="ARBA" id="ARBA00004613"/>
    </source>
</evidence>
<evidence type="ECO:0000256" key="3">
    <source>
        <dbReference type="ARBA" id="ARBA00022525"/>
    </source>
</evidence>
<reference evidence="6" key="1">
    <citation type="submission" date="2021-12" db="EMBL/GenBank/DDBJ databases">
        <authorList>
            <person name="King R."/>
        </authorList>
    </citation>
    <scope>NUCLEOTIDE SEQUENCE</scope>
</reference>
<evidence type="ECO:0000256" key="4">
    <source>
        <dbReference type="SAM" id="SignalP"/>
    </source>
</evidence>
<feature type="chain" id="PRO_5040230581" description="MD-2-related lipid-recognition domain-containing protein" evidence="4">
    <location>
        <begin position="22"/>
        <end position="153"/>
    </location>
</feature>